<evidence type="ECO:0008006" key="3">
    <source>
        <dbReference type="Google" id="ProtNLM"/>
    </source>
</evidence>
<dbReference type="SUPFAM" id="SSF89392">
    <property type="entry name" value="Prokaryotic lipoproteins and lipoprotein localization factors"/>
    <property type="match status" value="1"/>
</dbReference>
<dbReference type="InterPro" id="IPR029046">
    <property type="entry name" value="LolA/LolB/LppX"/>
</dbReference>
<dbReference type="OrthoDB" id="9785727at2"/>
<dbReference type="EMBL" id="CP030032">
    <property type="protein sequence ID" value="AWV90777.1"/>
    <property type="molecule type" value="Genomic_DNA"/>
</dbReference>
<dbReference type="KEGG" id="bsed:DN745_16220"/>
<dbReference type="CDD" id="cd16325">
    <property type="entry name" value="LolA"/>
    <property type="match status" value="1"/>
</dbReference>
<dbReference type="AlphaFoldDB" id="A0A2Z4FP42"/>
<dbReference type="PANTHER" id="PTHR35869">
    <property type="entry name" value="OUTER-MEMBRANE LIPOPROTEIN CARRIER PROTEIN"/>
    <property type="match status" value="1"/>
</dbReference>
<name>A0A2Z4FP42_9DELT</name>
<protein>
    <recommendedName>
        <fullName evidence="3">Outer membrane lipoprotein carrier protein LolA</fullName>
    </recommendedName>
</protein>
<dbReference type="PANTHER" id="PTHR35869:SF1">
    <property type="entry name" value="OUTER-MEMBRANE LIPOPROTEIN CARRIER PROTEIN"/>
    <property type="match status" value="1"/>
</dbReference>
<evidence type="ECO:0000313" key="1">
    <source>
        <dbReference type="EMBL" id="AWV90777.1"/>
    </source>
</evidence>
<sequence>MSSGFRPGSTHIIFALFSANMDVIMKPRSTTTNRIGRRLWTAAAIVGLTSGVALSVQPSSDGVFELSSGANALAQEKAAKEAKASKGSGPAEMSANDVAERIQDFYKETADYNAHFQQIYTDIAAGATKTSKGRVYFKKPGKMRWDYYNPGGKGRSKVLVSDGASFWIYEYEFKQAFKKCLADSQLPTSLKFLMGQGDLIKEFNISFADNSTAKKPVLNLVPKVPTSKYTRLVFELDPKTFQVKKTTIFDPYGNTNQIEFAKAKINKNLPDSGFTFEPPKDARLLNPQKKCD</sequence>
<keyword evidence="2" id="KW-1185">Reference proteome</keyword>
<gene>
    <name evidence="1" type="ORF">DN745_16220</name>
</gene>
<dbReference type="Proteomes" id="UP000249799">
    <property type="component" value="Chromosome"/>
</dbReference>
<reference evidence="1 2" key="1">
    <citation type="submission" date="2018-06" db="EMBL/GenBank/DDBJ databases">
        <title>Lujinxingia sediminis gen. nov. sp. nov., a new facultative anaerobic member of the class Deltaproteobacteria, and proposal of Lujinxingaceae fam. nov.</title>
        <authorList>
            <person name="Guo L.-Y."/>
            <person name="Li C.-M."/>
            <person name="Wang S."/>
            <person name="Du Z.-J."/>
        </authorList>
    </citation>
    <scope>NUCLEOTIDE SEQUENCE [LARGE SCALE GENOMIC DNA]</scope>
    <source>
        <strain evidence="1 2">FA350</strain>
    </source>
</reference>
<evidence type="ECO:0000313" key="2">
    <source>
        <dbReference type="Proteomes" id="UP000249799"/>
    </source>
</evidence>
<accession>A0A2Z4FP42</accession>
<dbReference type="Pfam" id="PF03548">
    <property type="entry name" value="LolA"/>
    <property type="match status" value="1"/>
</dbReference>
<dbReference type="Gene3D" id="2.50.20.10">
    <property type="entry name" value="Lipoprotein localisation LolA/LolB/LppX"/>
    <property type="match status" value="1"/>
</dbReference>
<proteinExistence type="predicted"/>
<organism evidence="1 2">
    <name type="scientific">Bradymonas sediminis</name>
    <dbReference type="NCBI Taxonomy" id="1548548"/>
    <lineage>
        <taxon>Bacteria</taxon>
        <taxon>Deltaproteobacteria</taxon>
        <taxon>Bradymonadales</taxon>
        <taxon>Bradymonadaceae</taxon>
        <taxon>Bradymonas</taxon>
    </lineage>
</organism>
<dbReference type="InterPro" id="IPR004564">
    <property type="entry name" value="OM_lipoprot_carrier_LolA-like"/>
</dbReference>